<keyword evidence="1" id="KW-0812">Transmembrane</keyword>
<protein>
    <submittedName>
        <fullName evidence="2">Uncharacterized protein</fullName>
    </submittedName>
</protein>
<proteinExistence type="predicted"/>
<feature type="transmembrane region" description="Helical" evidence="1">
    <location>
        <begin position="188"/>
        <end position="209"/>
    </location>
</feature>
<name>A0A369MF19_EGGLN</name>
<feature type="transmembrane region" description="Helical" evidence="1">
    <location>
        <begin position="34"/>
        <end position="52"/>
    </location>
</feature>
<comment type="caution">
    <text evidence="2">The sequence shown here is derived from an EMBL/GenBank/DDBJ whole genome shotgun (WGS) entry which is preliminary data.</text>
</comment>
<organism evidence="2 3">
    <name type="scientific">Eggerthella lenta</name>
    <name type="common">Eubacterium lentum</name>
    <dbReference type="NCBI Taxonomy" id="84112"/>
    <lineage>
        <taxon>Bacteria</taxon>
        <taxon>Bacillati</taxon>
        <taxon>Actinomycetota</taxon>
        <taxon>Coriobacteriia</taxon>
        <taxon>Eggerthellales</taxon>
        <taxon>Eggerthellaceae</taxon>
        <taxon>Eggerthella</taxon>
    </lineage>
</organism>
<reference evidence="2 3" key="1">
    <citation type="journal article" date="2018" name="Elife">
        <title>Discovery and characterization of a prevalent human gut bacterial enzyme sufficient for the inactivation of a family of plant toxins.</title>
        <authorList>
            <person name="Koppel N."/>
            <person name="Bisanz J.E."/>
            <person name="Pandelia M.E."/>
            <person name="Turnbaugh P.J."/>
            <person name="Balskus E.P."/>
        </authorList>
    </citation>
    <scope>NUCLEOTIDE SEQUENCE [LARGE SCALE GENOMIC DNA]</scope>
    <source>
        <strain evidence="2 3">W1 BHI 6</strain>
    </source>
</reference>
<dbReference type="Proteomes" id="UP000253970">
    <property type="component" value="Unassembled WGS sequence"/>
</dbReference>
<evidence type="ECO:0000313" key="3">
    <source>
        <dbReference type="Proteomes" id="UP000253970"/>
    </source>
</evidence>
<keyword evidence="1" id="KW-0472">Membrane</keyword>
<feature type="transmembrane region" description="Helical" evidence="1">
    <location>
        <begin position="159"/>
        <end position="182"/>
    </location>
</feature>
<feature type="transmembrane region" description="Helical" evidence="1">
    <location>
        <begin position="58"/>
        <end position="76"/>
    </location>
</feature>
<keyword evidence="1" id="KW-1133">Transmembrane helix</keyword>
<feature type="transmembrane region" description="Helical" evidence="1">
    <location>
        <begin position="83"/>
        <end position="105"/>
    </location>
</feature>
<evidence type="ECO:0000313" key="2">
    <source>
        <dbReference type="EMBL" id="RDB69548.1"/>
    </source>
</evidence>
<dbReference type="AlphaFoldDB" id="A0A369MF19"/>
<accession>A0A369MF19</accession>
<gene>
    <name evidence="2" type="ORF">C1875_09415</name>
</gene>
<evidence type="ECO:0000256" key="1">
    <source>
        <dbReference type="SAM" id="Phobius"/>
    </source>
</evidence>
<feature type="transmembrane region" description="Helical" evidence="1">
    <location>
        <begin position="125"/>
        <end position="147"/>
    </location>
</feature>
<dbReference type="RefSeq" id="WP_114534065.1">
    <property type="nucleotide sequence ID" value="NZ_JADNER010000007.1"/>
</dbReference>
<dbReference type="EMBL" id="PPTU01000013">
    <property type="protein sequence ID" value="RDB69548.1"/>
    <property type="molecule type" value="Genomic_DNA"/>
</dbReference>
<sequence>MHLSNTMLDVLGTAPVEAVIIYTWSRVLHMRNRAAFYLLMSSCMLVVVLTRGDAGTGMRFAYLVFTGGVLPFLMADERPARKVFVIALMNVAIMIAEVLGMALWYGMTGIDIIDYDNTRAHLGEFAIMHAAHLVLLIALFAALRLALHRGESAGSMNLRLFLWFPVVQALLLTVPLIAGVYARLGSSVLFYGMSVLAIGCFVVDAMLFASMDRYARKRHEDQRAALLQGQLDACLAQCNAFVLEVEQTARMRHDVRNQAHAAMALAERGDYARARDHISSFRSLYLPK</sequence>